<dbReference type="EMBL" id="MAJD01000001">
    <property type="protein sequence ID" value="OBX37199.1"/>
    <property type="molecule type" value="Genomic_DNA"/>
</dbReference>
<proteinExistence type="predicted"/>
<dbReference type="AntiFam" id="ANF00117">
    <property type="entry name" value="Shadow ORF (opposite PRN2)"/>
</dbReference>
<reference evidence="1 2" key="1">
    <citation type="submission" date="2016-06" db="EMBL/GenBank/DDBJ databases">
        <title>Genome sequence of halotolerant plant growth promoting strain of Halomonas elongata HEK1 isolated from salterns of Rann of Kutch, Gujarat, India.</title>
        <authorList>
            <person name="Gaba S."/>
            <person name="Singh R.N."/>
            <person name="Abrol S."/>
            <person name="Kaushik R."/>
            <person name="Saxena A.K."/>
        </authorList>
    </citation>
    <scope>NUCLEOTIDE SEQUENCE [LARGE SCALE GENOMIC DNA]</scope>
    <source>
        <strain evidence="1 2">HEK1</strain>
    </source>
</reference>
<comment type="caution">
    <text evidence="1">The sequence shown here is derived from an EMBL/GenBank/DDBJ whole genome shotgun (WGS) entry which is preliminary data.</text>
</comment>
<name>A0A1B8P4P8_HALEL</name>
<accession>A0A1B8P4P8</accession>
<organism evidence="1 2">
    <name type="scientific">Halomonas elongata</name>
    <dbReference type="NCBI Taxonomy" id="2746"/>
    <lineage>
        <taxon>Bacteria</taxon>
        <taxon>Pseudomonadati</taxon>
        <taxon>Pseudomonadota</taxon>
        <taxon>Gammaproteobacteria</taxon>
        <taxon>Oceanospirillales</taxon>
        <taxon>Halomonadaceae</taxon>
        <taxon>Halomonas</taxon>
    </lineage>
</organism>
<evidence type="ECO:0000313" key="1">
    <source>
        <dbReference type="EMBL" id="OBX37199.1"/>
    </source>
</evidence>
<protein>
    <submittedName>
        <fullName evidence="1">Uncharacterized protein</fullName>
    </submittedName>
</protein>
<dbReference type="Proteomes" id="UP000092504">
    <property type="component" value="Unassembled WGS sequence"/>
</dbReference>
<gene>
    <name evidence="1" type="ORF">A8U91_01555</name>
</gene>
<evidence type="ECO:0000313" key="2">
    <source>
        <dbReference type="Proteomes" id="UP000092504"/>
    </source>
</evidence>
<dbReference type="AlphaFoldDB" id="A0A1B8P4P8"/>
<sequence length="130" mass="14522">MEFLVDDAGTGRHPLDIALANAAAATRGIPVFELSRINERDRLEAAMGMRSHSPRLGGWTKLMRPSMIEQQEGTEMLRPHAVVGEQGTHGEAVSNPVPAWRTVYCLDLLHRRQLLCRKEVRNLDAQKANI</sequence>